<feature type="region of interest" description="Disordered" evidence="1">
    <location>
        <begin position="693"/>
        <end position="719"/>
    </location>
</feature>
<evidence type="ECO:0000313" key="2">
    <source>
        <dbReference type="EMBL" id="GBG60654.1"/>
    </source>
</evidence>
<dbReference type="EMBL" id="BFEA01000013">
    <property type="protein sequence ID" value="GBG60654.1"/>
    <property type="molecule type" value="Genomic_DNA"/>
</dbReference>
<dbReference type="Proteomes" id="UP000265515">
    <property type="component" value="Unassembled WGS sequence"/>
</dbReference>
<sequence length="739" mass="78344">MYGAVEGDRDAACCRGEKETSQVGHWWVQHGDGVPLLQSLAIRLTHTWTCASPAERNWVVHECVQVKRRNQLGFIKLTRLVEISTNLRLSRCQGTGSGYVLPWEDAEEETEDAIPLPRDEGVQLADRVTAAQRERQVQHGRKDRLSKAPPNVETYFGHRATVLMSTELESVYDPEPHPMAQDSMEAESWSDPDDVAVESEPRGSDDDDDDTPPIRIPRPHTRASTAAAAPSPTARPPSSTPEIPLRGPGDRVVGTTPHPSTDRRGHGEQGTRECVEEGDDGDGDDRERYEGSSEDEDDPGYSTTRRHGDDDDEGGNGTQPAGGLRRSERQRGDRCSGTGREGSGPGVGGAGHTGGAGRAGGGGARRESASSTRTVYWVDEWKRILSAEVTPSPTEVAPSPAEFAAASAEGAGRFADVGGEGVQVGRSFAQLGASLSDDIFDVSLGLPPTPAGERVSGDADAAATPRMLETGIAAGDVEVEYGGAGGGDACERLASPVQGVCVLPLGGAMSAGELERQAREDPLQADCRGRMDEASRRLMAKGPAYVPCSPSVPSSITDVITPAHAEGPSATRSPPSAPAGESPSPRSRKKKMRAGKSLRTRRRVTQTMQGSQPGLAGLHSRTRAALGGDVAADLVGWQERVSTLVAEEPMTAPAEATLPRTGGCTTGMGDHGEHIAPPGRSMVGRILREDVRAVPAQRPSKTSVVWESSTDDLEMPRGQRRRVSVYDLLRAQGGVEAAP</sequence>
<feature type="compositionally biased region" description="Polar residues" evidence="1">
    <location>
        <begin position="699"/>
        <end position="708"/>
    </location>
</feature>
<feature type="compositionally biased region" description="Basic and acidic residues" evidence="1">
    <location>
        <begin position="260"/>
        <end position="275"/>
    </location>
</feature>
<keyword evidence="3" id="KW-1185">Reference proteome</keyword>
<dbReference type="InterPro" id="IPR012337">
    <property type="entry name" value="RNaseH-like_sf"/>
</dbReference>
<feature type="compositionally biased region" description="Low complexity" evidence="1">
    <location>
        <begin position="222"/>
        <end position="232"/>
    </location>
</feature>
<feature type="compositionally biased region" description="Acidic residues" evidence="1">
    <location>
        <begin position="184"/>
        <end position="197"/>
    </location>
</feature>
<feature type="region of interest" description="Disordered" evidence="1">
    <location>
        <begin position="564"/>
        <end position="618"/>
    </location>
</feature>
<evidence type="ECO:0000313" key="3">
    <source>
        <dbReference type="Proteomes" id="UP000265515"/>
    </source>
</evidence>
<feature type="compositionally biased region" description="Basic and acidic residues" evidence="1">
    <location>
        <begin position="325"/>
        <end position="334"/>
    </location>
</feature>
<feature type="compositionally biased region" description="Basic residues" evidence="1">
    <location>
        <begin position="586"/>
        <end position="604"/>
    </location>
</feature>
<feature type="region of interest" description="Disordered" evidence="1">
    <location>
        <begin position="172"/>
        <end position="373"/>
    </location>
</feature>
<feature type="region of interest" description="Disordered" evidence="1">
    <location>
        <begin position="132"/>
        <end position="153"/>
    </location>
</feature>
<organism evidence="2 3">
    <name type="scientific">Chara braunii</name>
    <name type="common">Braun's stonewort</name>
    <dbReference type="NCBI Taxonomy" id="69332"/>
    <lineage>
        <taxon>Eukaryota</taxon>
        <taxon>Viridiplantae</taxon>
        <taxon>Streptophyta</taxon>
        <taxon>Charophyceae</taxon>
        <taxon>Charales</taxon>
        <taxon>Characeae</taxon>
        <taxon>Chara</taxon>
    </lineage>
</organism>
<reference evidence="2 3" key="1">
    <citation type="journal article" date="2018" name="Cell">
        <title>The Chara Genome: Secondary Complexity and Implications for Plant Terrestrialization.</title>
        <authorList>
            <person name="Nishiyama T."/>
            <person name="Sakayama H."/>
            <person name="Vries J.D."/>
            <person name="Buschmann H."/>
            <person name="Saint-Marcoux D."/>
            <person name="Ullrich K.K."/>
            <person name="Haas F.B."/>
            <person name="Vanderstraeten L."/>
            <person name="Becker D."/>
            <person name="Lang D."/>
            <person name="Vosolsobe S."/>
            <person name="Rombauts S."/>
            <person name="Wilhelmsson P.K.I."/>
            <person name="Janitza P."/>
            <person name="Kern R."/>
            <person name="Heyl A."/>
            <person name="Rumpler F."/>
            <person name="Villalobos L.I.A.C."/>
            <person name="Clay J.M."/>
            <person name="Skokan R."/>
            <person name="Toyoda A."/>
            <person name="Suzuki Y."/>
            <person name="Kagoshima H."/>
            <person name="Schijlen E."/>
            <person name="Tajeshwar N."/>
            <person name="Catarino B."/>
            <person name="Hetherington A.J."/>
            <person name="Saltykova A."/>
            <person name="Bonnot C."/>
            <person name="Breuninger H."/>
            <person name="Symeonidi A."/>
            <person name="Radhakrishnan G.V."/>
            <person name="Van Nieuwerburgh F."/>
            <person name="Deforce D."/>
            <person name="Chang C."/>
            <person name="Karol K.G."/>
            <person name="Hedrich R."/>
            <person name="Ulvskov P."/>
            <person name="Glockner G."/>
            <person name="Delwiche C.F."/>
            <person name="Petrasek J."/>
            <person name="Van de Peer Y."/>
            <person name="Friml J."/>
            <person name="Beilby M."/>
            <person name="Dolan L."/>
            <person name="Kohara Y."/>
            <person name="Sugano S."/>
            <person name="Fujiyama A."/>
            <person name="Delaux P.-M."/>
            <person name="Quint M."/>
            <person name="TheiBen G."/>
            <person name="Hagemann M."/>
            <person name="Harholt J."/>
            <person name="Dunand C."/>
            <person name="Zachgo S."/>
            <person name="Langdale J."/>
            <person name="Maumus F."/>
            <person name="Straeten D.V.D."/>
            <person name="Gould S.B."/>
            <person name="Rensing S.A."/>
        </authorList>
    </citation>
    <scope>NUCLEOTIDE SEQUENCE [LARGE SCALE GENOMIC DNA]</scope>
    <source>
        <strain evidence="2 3">S276</strain>
    </source>
</reference>
<feature type="compositionally biased region" description="Low complexity" evidence="1">
    <location>
        <begin position="568"/>
        <end position="585"/>
    </location>
</feature>
<proteinExistence type="predicted"/>
<dbReference type="Gramene" id="GBG60654">
    <property type="protein sequence ID" value="GBG60654"/>
    <property type="gene ID" value="CBR_g11879"/>
</dbReference>
<dbReference type="AlphaFoldDB" id="A0A388JS61"/>
<dbReference type="SUPFAM" id="SSF53098">
    <property type="entry name" value="Ribonuclease H-like"/>
    <property type="match status" value="1"/>
</dbReference>
<feature type="compositionally biased region" description="Gly residues" evidence="1">
    <location>
        <begin position="339"/>
        <end position="363"/>
    </location>
</feature>
<evidence type="ECO:0000256" key="1">
    <source>
        <dbReference type="SAM" id="MobiDB-lite"/>
    </source>
</evidence>
<name>A0A388JS61_CHABU</name>
<accession>A0A388JS61</accession>
<gene>
    <name evidence="2" type="ORF">CBR_g11879</name>
</gene>
<protein>
    <submittedName>
        <fullName evidence="2">Uncharacterized protein</fullName>
    </submittedName>
</protein>
<comment type="caution">
    <text evidence="2">The sequence shown here is derived from an EMBL/GenBank/DDBJ whole genome shotgun (WGS) entry which is preliminary data.</text>
</comment>